<proteinExistence type="predicted"/>
<dbReference type="InterPro" id="IPR002931">
    <property type="entry name" value="Transglutaminase-like"/>
</dbReference>
<organism evidence="3 4">
    <name type="scientific">Halioxenophilus aromaticivorans</name>
    <dbReference type="NCBI Taxonomy" id="1306992"/>
    <lineage>
        <taxon>Bacteria</taxon>
        <taxon>Pseudomonadati</taxon>
        <taxon>Pseudomonadota</taxon>
        <taxon>Gammaproteobacteria</taxon>
        <taxon>Alteromonadales</taxon>
        <taxon>Alteromonadaceae</taxon>
        <taxon>Halioxenophilus</taxon>
    </lineage>
</organism>
<dbReference type="PANTHER" id="PTHR42736:SF1">
    <property type="entry name" value="PROTEIN-GLUTAMINE GAMMA-GLUTAMYLTRANSFERASE"/>
    <property type="match status" value="1"/>
</dbReference>
<keyword evidence="1" id="KW-1133">Transmembrane helix</keyword>
<evidence type="ECO:0000256" key="1">
    <source>
        <dbReference type="SAM" id="Phobius"/>
    </source>
</evidence>
<dbReference type="Gene3D" id="3.10.620.30">
    <property type="match status" value="1"/>
</dbReference>
<dbReference type="Proteomes" id="UP001409585">
    <property type="component" value="Unassembled WGS sequence"/>
</dbReference>
<keyword evidence="1" id="KW-0812">Transmembrane</keyword>
<reference evidence="4" key="1">
    <citation type="journal article" date="2019" name="Int. J. Syst. Evol. Microbiol.">
        <title>The Global Catalogue of Microorganisms (GCM) 10K type strain sequencing project: providing services to taxonomists for standard genome sequencing and annotation.</title>
        <authorList>
            <consortium name="The Broad Institute Genomics Platform"/>
            <consortium name="The Broad Institute Genome Sequencing Center for Infectious Disease"/>
            <person name="Wu L."/>
            <person name="Ma J."/>
        </authorList>
    </citation>
    <scope>NUCLEOTIDE SEQUENCE [LARGE SCALE GENOMIC DNA]</scope>
    <source>
        <strain evidence="4">JCM 19134</strain>
    </source>
</reference>
<name>A0AAV3U7N3_9ALTE</name>
<protein>
    <recommendedName>
        <fullName evidence="2">Transglutaminase-like domain-containing protein</fullName>
    </recommendedName>
</protein>
<evidence type="ECO:0000259" key="2">
    <source>
        <dbReference type="SMART" id="SM00460"/>
    </source>
</evidence>
<dbReference type="InterPro" id="IPR021878">
    <property type="entry name" value="TgpA_N"/>
</dbReference>
<feature type="domain" description="Transglutaminase-like" evidence="2">
    <location>
        <begin position="142"/>
        <end position="211"/>
    </location>
</feature>
<accession>A0AAV3U7N3</accession>
<dbReference type="InterPro" id="IPR025403">
    <property type="entry name" value="TgpA-like_C"/>
</dbReference>
<feature type="transmembrane region" description="Helical" evidence="1">
    <location>
        <begin position="284"/>
        <end position="308"/>
    </location>
</feature>
<dbReference type="SUPFAM" id="SSF54001">
    <property type="entry name" value="Cysteine proteinases"/>
    <property type="match status" value="1"/>
</dbReference>
<evidence type="ECO:0000313" key="4">
    <source>
        <dbReference type="Proteomes" id="UP001409585"/>
    </source>
</evidence>
<keyword evidence="4" id="KW-1185">Reference proteome</keyword>
<dbReference type="PANTHER" id="PTHR42736">
    <property type="entry name" value="PROTEIN-GLUTAMINE GAMMA-GLUTAMYLTRANSFERASE"/>
    <property type="match status" value="1"/>
</dbReference>
<evidence type="ECO:0000313" key="3">
    <source>
        <dbReference type="EMBL" id="GAA4956074.1"/>
    </source>
</evidence>
<dbReference type="EMBL" id="BAABLX010000072">
    <property type="protein sequence ID" value="GAA4956074.1"/>
    <property type="molecule type" value="Genomic_DNA"/>
</dbReference>
<dbReference type="SMART" id="SM00460">
    <property type="entry name" value="TGc"/>
    <property type="match status" value="1"/>
</dbReference>
<dbReference type="Pfam" id="PF11992">
    <property type="entry name" value="TgpA_N"/>
    <property type="match status" value="1"/>
</dbReference>
<comment type="caution">
    <text evidence="3">The sequence shown here is derived from an EMBL/GenBank/DDBJ whole genome shotgun (WGS) entry which is preliminary data.</text>
</comment>
<dbReference type="InterPro" id="IPR052901">
    <property type="entry name" value="Bact_TGase-like"/>
</dbReference>
<dbReference type="InterPro" id="IPR038765">
    <property type="entry name" value="Papain-like_cys_pep_sf"/>
</dbReference>
<dbReference type="Pfam" id="PF13559">
    <property type="entry name" value="DUF4129"/>
    <property type="match status" value="1"/>
</dbReference>
<dbReference type="AlphaFoldDB" id="A0AAV3U7N3"/>
<sequence>MDWYNRAQRESKPIEYQIILEPTQQQWLYALPLADLTLGASGTTRDFTTIYHTPIAKRLVYRVESTLSYKIEPQQLPSWFRQRNLSLPEGYNSKTVAMAQKWRAEGARPGQIIDRFLSMITRDYTYTLEAPLLARDSVDDFLWNTKAGYCEHYASAFVVFMRAAGIPARVVAGYQGGEKIEDFIQVSQADAHAWAEVWLEGEGWKRVDPTAAIAPERVRSGVRAVFDRSVRNPLSMEAYRHIDLLNRLRLQIDVFNYRWQTFVLNYNSDRQLSLVQKIFGAKNLWQMAFMVSSVIVLCVAIFVLLAYLKQRPNALAPEIKAIRRLEKKIAKLGLVRRPGETVSQFLTRAGHRLPRQAKSLQEILLNFEKVTYQNQPQHLTALKTQIEQFKAR</sequence>
<dbReference type="Pfam" id="PF01841">
    <property type="entry name" value="Transglut_core"/>
    <property type="match status" value="1"/>
</dbReference>
<gene>
    <name evidence="3" type="ORF">GCM10025791_40390</name>
</gene>
<keyword evidence="1" id="KW-0472">Membrane</keyword>